<evidence type="ECO:0000313" key="3">
    <source>
        <dbReference type="RefSeq" id="XP_031563453.1"/>
    </source>
</evidence>
<dbReference type="Pfam" id="PF00307">
    <property type="entry name" value="CH"/>
    <property type="match status" value="1"/>
</dbReference>
<gene>
    <name evidence="3" type="primary">LOC116298992</name>
</gene>
<dbReference type="AlphaFoldDB" id="A0A6P8I677"/>
<dbReference type="PRINTS" id="PR00888">
    <property type="entry name" value="SM22CALPONIN"/>
</dbReference>
<dbReference type="InterPro" id="IPR036872">
    <property type="entry name" value="CH_dom_sf"/>
</dbReference>
<dbReference type="GO" id="GO:0007015">
    <property type="term" value="P:actin filament organization"/>
    <property type="evidence" value="ECO:0007669"/>
    <property type="project" value="TreeGrafter"/>
</dbReference>
<dbReference type="OrthoDB" id="21595at2759"/>
<protein>
    <submittedName>
        <fullName evidence="3">Myophilin-like isoform X1</fullName>
    </submittedName>
</protein>
<organism evidence="2 3">
    <name type="scientific">Actinia tenebrosa</name>
    <name type="common">Australian red waratah sea anemone</name>
    <dbReference type="NCBI Taxonomy" id="6105"/>
    <lineage>
        <taxon>Eukaryota</taxon>
        <taxon>Metazoa</taxon>
        <taxon>Cnidaria</taxon>
        <taxon>Anthozoa</taxon>
        <taxon>Hexacorallia</taxon>
        <taxon>Actiniaria</taxon>
        <taxon>Actiniidae</taxon>
        <taxon>Actinia</taxon>
    </lineage>
</organism>
<feature type="domain" description="Calponin-homology (CH)" evidence="1">
    <location>
        <begin position="24"/>
        <end position="133"/>
    </location>
</feature>
<dbReference type="PROSITE" id="PS50021">
    <property type="entry name" value="CH"/>
    <property type="match status" value="1"/>
</dbReference>
<dbReference type="InterPro" id="IPR003096">
    <property type="entry name" value="SM22_calponin"/>
</dbReference>
<dbReference type="SUPFAM" id="SSF47576">
    <property type="entry name" value="Calponin-homology domain, CH-domain"/>
    <property type="match status" value="1"/>
</dbReference>
<dbReference type="Gene3D" id="1.10.418.10">
    <property type="entry name" value="Calponin-like domain"/>
    <property type="match status" value="1"/>
</dbReference>
<name>A0A6P8I677_ACTTE</name>
<dbReference type="RefSeq" id="XP_031563453.1">
    <property type="nucleotide sequence ID" value="XM_031707593.1"/>
</dbReference>
<dbReference type="PANTHER" id="PTHR47385:SF14">
    <property type="entry name" value="TRANSGELIN"/>
    <property type="match status" value="1"/>
</dbReference>
<dbReference type="InterPro" id="IPR001715">
    <property type="entry name" value="CH_dom"/>
</dbReference>
<dbReference type="GeneID" id="116298992"/>
<evidence type="ECO:0000259" key="1">
    <source>
        <dbReference type="PROSITE" id="PS50021"/>
    </source>
</evidence>
<evidence type="ECO:0000313" key="2">
    <source>
        <dbReference type="Proteomes" id="UP000515163"/>
    </source>
</evidence>
<keyword evidence="2" id="KW-1185">Reference proteome</keyword>
<dbReference type="PANTHER" id="PTHR47385">
    <property type="entry name" value="CALPONIN"/>
    <property type="match status" value="1"/>
</dbReference>
<dbReference type="Proteomes" id="UP000515163">
    <property type="component" value="Unplaced"/>
</dbReference>
<dbReference type="InterPro" id="IPR050606">
    <property type="entry name" value="Calponin-like"/>
</dbReference>
<dbReference type="InParanoid" id="A0A6P8I677"/>
<dbReference type="GO" id="GO:0015629">
    <property type="term" value="C:actin cytoskeleton"/>
    <property type="evidence" value="ECO:0007669"/>
    <property type="project" value="TreeGrafter"/>
</dbReference>
<dbReference type="GO" id="GO:0051015">
    <property type="term" value="F:actin filament binding"/>
    <property type="evidence" value="ECO:0007669"/>
    <property type="project" value="TreeGrafter"/>
</dbReference>
<dbReference type="KEGG" id="aten:116298992"/>
<dbReference type="SMART" id="SM00033">
    <property type="entry name" value="CH"/>
    <property type="match status" value="1"/>
</dbReference>
<reference evidence="3" key="1">
    <citation type="submission" date="2025-08" db="UniProtKB">
        <authorList>
            <consortium name="RefSeq"/>
        </authorList>
    </citation>
    <scope>IDENTIFICATION</scope>
    <source>
        <tissue evidence="3">Tentacle</tissue>
    </source>
</reference>
<sequence>MDEVEVEIPSMSNTKSKISGKWDDSLVSEICSWITKHTGESFKHGNQDEFAASLKDGVILCNLANAIQPGAIRKPNKPGKMAFKMMENIGWFVDFITAYGVQHEYIFVTVDLYEKQNVWQVVLALRALKDKAAEKGIN</sequence>
<accession>A0A6P8I677</accession>
<proteinExistence type="predicted"/>